<dbReference type="AlphaFoldDB" id="A0AAF3EN80"/>
<name>A0AAF3EN80_9BILA</name>
<feature type="transmembrane region" description="Helical" evidence="7">
    <location>
        <begin position="117"/>
        <end position="138"/>
    </location>
</feature>
<feature type="transmembrane region" description="Helical" evidence="7">
    <location>
        <begin position="499"/>
        <end position="524"/>
    </location>
</feature>
<evidence type="ECO:0000256" key="7">
    <source>
        <dbReference type="SAM" id="Phobius"/>
    </source>
</evidence>
<keyword evidence="5 7" id="KW-1133">Transmembrane helix</keyword>
<feature type="transmembrane region" description="Helical" evidence="7">
    <location>
        <begin position="455"/>
        <end position="478"/>
    </location>
</feature>
<evidence type="ECO:0008006" key="11">
    <source>
        <dbReference type="Google" id="ProtNLM"/>
    </source>
</evidence>
<sequence>MASSFDSSLNLGAAPQQSQGFSFRLFRYPTVAIAHVAFRSAALFFYVFCTQLTSSFIVQFLILLTLLSMDFWTVKNVTGRLMVGLRWWNFVDSEGKNHWKYESSKDPSKFPALDRNFFWLALVAAPLAWSFFVALAFMFLHWQWAVVALLGFVMTSANLYGYLRCRWADTNQFTSAVSKWAFLNMLRRQTAPSQTQSTQLNYLGSTMIVEKPIQEPTNSRLTPSGSQNNLGFSRASSSDSSSNSPSREIVDINSLINPSTRYAFCQLAATVLKLDFLDQDDSTSILYCKHVLQVVLEYLAIPVKSRKIFTSYLEEDVDFPDVATLIISIKEDVVVVKRGTNLFLSYLLYQFVATSHYDSRTRVLLRHLSTLLAVVWEEFEEIENSLVSLMLDEFVESEQSIKAREKIAKSKKLKRYLMIGAAGGVGGVLIGLTGGLAAPLVAIGAGAVLGGAATAAIGTTVGAAILGTTFGVAGAGLAGYKAMEYLVSAAASAGIQQALMQTALAGLVAAVAWPVAILSCASVLDNPWNVSIARSAEVGEQLAEVLLSRAQGSRPISLVGYSLGARVIFHCLMAMSKRTDSAGIVEDVVLLGAPVSASASQWSQISHVVGGRIINGYCETDWLLRFVYRTMSVQFAIAGTSAINIKNRKIVNYNVSHIVKGHMDYSKKLTEILKAVGVRTTPHSAESENSLCTLCDEATEIKEQHEPVVDPTPAIHVSPEEIKVHDHAFHEYDNSYSNLPRNPQT</sequence>
<evidence type="ECO:0000256" key="2">
    <source>
        <dbReference type="ARBA" id="ARBA00005467"/>
    </source>
</evidence>
<dbReference type="InterPro" id="IPR008564">
    <property type="entry name" value="TVP23-like"/>
</dbReference>
<comment type="similarity">
    <text evidence="2">Belongs to the TVP23 family.</text>
</comment>
<evidence type="ECO:0000256" key="3">
    <source>
        <dbReference type="ARBA" id="ARBA00009824"/>
    </source>
</evidence>
<dbReference type="Pfam" id="PF05832">
    <property type="entry name" value="DUF846"/>
    <property type="match status" value="1"/>
</dbReference>
<comment type="subcellular location">
    <subcellularLocation>
        <location evidence="1">Membrane</location>
        <topology evidence="1">Multi-pass membrane protein</topology>
    </subcellularLocation>
</comment>
<dbReference type="PANTHER" id="PTHR17920">
    <property type="entry name" value="TRANSMEMBRANE AND COILED-COIL DOMAIN-CONTAINING PROTEIN 4 TMCO4"/>
    <property type="match status" value="1"/>
</dbReference>
<protein>
    <recommendedName>
        <fullName evidence="11">Golgi apparatus membrane protein TVP23 homolog</fullName>
    </recommendedName>
</protein>
<feature type="transmembrane region" description="Helical" evidence="7">
    <location>
        <begin position="144"/>
        <end position="163"/>
    </location>
</feature>
<keyword evidence="4 7" id="KW-0812">Transmembrane</keyword>
<proteinExistence type="inferred from homology"/>
<keyword evidence="6 7" id="KW-0472">Membrane</keyword>
<evidence type="ECO:0000313" key="9">
    <source>
        <dbReference type="WBParaSite" id="MBELARI_LOCUS1551"/>
    </source>
</evidence>
<evidence type="ECO:0000256" key="4">
    <source>
        <dbReference type="ARBA" id="ARBA00022692"/>
    </source>
</evidence>
<dbReference type="GO" id="GO:0016020">
    <property type="term" value="C:membrane"/>
    <property type="evidence" value="ECO:0007669"/>
    <property type="project" value="UniProtKB-SubCell"/>
</dbReference>
<reference evidence="9 10" key="1">
    <citation type="submission" date="2024-02" db="UniProtKB">
        <authorList>
            <consortium name="WormBaseParasite"/>
        </authorList>
    </citation>
    <scope>IDENTIFICATION</scope>
</reference>
<evidence type="ECO:0000313" key="10">
    <source>
        <dbReference type="WBParaSite" id="MBELARI_LOCUS19024"/>
    </source>
</evidence>
<dbReference type="InterPro" id="IPR007941">
    <property type="entry name" value="DUF726"/>
</dbReference>
<dbReference type="SUPFAM" id="SSF53474">
    <property type="entry name" value="alpha/beta-Hydrolases"/>
    <property type="match status" value="1"/>
</dbReference>
<dbReference type="PANTHER" id="PTHR17920:SF3">
    <property type="entry name" value="TRANSMEMBRANE AND COILED-COIL DOMAIN-CONTAINING PROTEIN 4"/>
    <property type="match status" value="1"/>
</dbReference>
<accession>A0AAF3EN80</accession>
<evidence type="ECO:0000256" key="1">
    <source>
        <dbReference type="ARBA" id="ARBA00004141"/>
    </source>
</evidence>
<evidence type="ECO:0000313" key="8">
    <source>
        <dbReference type="Proteomes" id="UP000887575"/>
    </source>
</evidence>
<organism evidence="8 9">
    <name type="scientific">Mesorhabditis belari</name>
    <dbReference type="NCBI Taxonomy" id="2138241"/>
    <lineage>
        <taxon>Eukaryota</taxon>
        <taxon>Metazoa</taxon>
        <taxon>Ecdysozoa</taxon>
        <taxon>Nematoda</taxon>
        <taxon>Chromadorea</taxon>
        <taxon>Rhabditida</taxon>
        <taxon>Rhabditina</taxon>
        <taxon>Rhabditomorpha</taxon>
        <taxon>Rhabditoidea</taxon>
        <taxon>Rhabditidae</taxon>
        <taxon>Mesorhabditinae</taxon>
        <taxon>Mesorhabditis</taxon>
    </lineage>
</organism>
<dbReference type="InterPro" id="IPR029058">
    <property type="entry name" value="AB_hydrolase_fold"/>
</dbReference>
<dbReference type="Proteomes" id="UP000887575">
    <property type="component" value="Unassembled WGS sequence"/>
</dbReference>
<evidence type="ECO:0000256" key="6">
    <source>
        <dbReference type="ARBA" id="ARBA00023136"/>
    </source>
</evidence>
<feature type="transmembrane region" description="Helical" evidence="7">
    <location>
        <begin position="54"/>
        <end position="72"/>
    </location>
</feature>
<evidence type="ECO:0000256" key="5">
    <source>
        <dbReference type="ARBA" id="ARBA00022989"/>
    </source>
</evidence>
<comment type="similarity">
    <text evidence="3">Belongs to the TMCO4 family.</text>
</comment>
<dbReference type="Pfam" id="PF05277">
    <property type="entry name" value="DUF726"/>
    <property type="match status" value="2"/>
</dbReference>
<dbReference type="WBParaSite" id="MBELARI_LOCUS1551">
    <property type="protein sequence ID" value="MBELARI_LOCUS1551"/>
    <property type="gene ID" value="MBELARI_LOCUS1551"/>
</dbReference>
<dbReference type="WBParaSite" id="MBELARI_LOCUS19024">
    <property type="protein sequence ID" value="MBELARI_LOCUS19024"/>
    <property type="gene ID" value="MBELARI_LOCUS19024"/>
</dbReference>
<keyword evidence="8" id="KW-1185">Reference proteome</keyword>
<feature type="transmembrane region" description="Helical" evidence="7">
    <location>
        <begin position="416"/>
        <end position="449"/>
    </location>
</feature>